<dbReference type="InterPro" id="IPR002423">
    <property type="entry name" value="Cpn60/GroEL/TCP-1"/>
</dbReference>
<reference evidence="2 3" key="1">
    <citation type="journal article" date="2017" name="Nat. Ecol. Evol.">
        <title>Scallop genome provides insights into evolution of bilaterian karyotype and development.</title>
        <authorList>
            <person name="Wang S."/>
            <person name="Zhang J."/>
            <person name="Jiao W."/>
            <person name="Li J."/>
            <person name="Xun X."/>
            <person name="Sun Y."/>
            <person name="Guo X."/>
            <person name="Huan P."/>
            <person name="Dong B."/>
            <person name="Zhang L."/>
            <person name="Hu X."/>
            <person name="Sun X."/>
            <person name="Wang J."/>
            <person name="Zhao C."/>
            <person name="Wang Y."/>
            <person name="Wang D."/>
            <person name="Huang X."/>
            <person name="Wang R."/>
            <person name="Lv J."/>
            <person name="Li Y."/>
            <person name="Zhang Z."/>
            <person name="Liu B."/>
            <person name="Lu W."/>
            <person name="Hui Y."/>
            <person name="Liang J."/>
            <person name="Zhou Z."/>
            <person name="Hou R."/>
            <person name="Li X."/>
            <person name="Liu Y."/>
            <person name="Li H."/>
            <person name="Ning X."/>
            <person name="Lin Y."/>
            <person name="Zhao L."/>
            <person name="Xing Q."/>
            <person name="Dou J."/>
            <person name="Li Y."/>
            <person name="Mao J."/>
            <person name="Guo H."/>
            <person name="Dou H."/>
            <person name="Li T."/>
            <person name="Mu C."/>
            <person name="Jiang W."/>
            <person name="Fu Q."/>
            <person name="Fu X."/>
            <person name="Miao Y."/>
            <person name="Liu J."/>
            <person name="Yu Q."/>
            <person name="Li R."/>
            <person name="Liao H."/>
            <person name="Li X."/>
            <person name="Kong Y."/>
            <person name="Jiang Z."/>
            <person name="Chourrout D."/>
            <person name="Li R."/>
            <person name="Bao Z."/>
        </authorList>
    </citation>
    <scope>NUCLEOTIDE SEQUENCE [LARGE SCALE GENOMIC DNA]</scope>
    <source>
        <strain evidence="2 3">PY_sf001</strain>
    </source>
</reference>
<dbReference type="Gene3D" id="3.30.260.10">
    <property type="entry name" value="TCP-1-like chaperonin intermediate domain"/>
    <property type="match status" value="1"/>
</dbReference>
<dbReference type="GO" id="GO:0045494">
    <property type="term" value="P:photoreceptor cell maintenance"/>
    <property type="evidence" value="ECO:0007669"/>
    <property type="project" value="TreeGrafter"/>
</dbReference>
<comment type="caution">
    <text evidence="2">The sequence shown here is derived from an EMBL/GenBank/DDBJ whole genome shotgun (WGS) entry which is preliminary data.</text>
</comment>
<feature type="region of interest" description="Disordered" evidence="1">
    <location>
        <begin position="389"/>
        <end position="410"/>
    </location>
</feature>
<protein>
    <submittedName>
        <fullName evidence="2">Bardet-Biedl syndrome 12 protein-like</fullName>
    </submittedName>
</protein>
<feature type="compositionally biased region" description="Polar residues" evidence="1">
    <location>
        <begin position="506"/>
        <end position="525"/>
    </location>
</feature>
<dbReference type="GO" id="GO:0051131">
    <property type="term" value="P:chaperone-mediated protein complex assembly"/>
    <property type="evidence" value="ECO:0007669"/>
    <property type="project" value="InterPro"/>
</dbReference>
<name>A0A210R688_MIZYE</name>
<dbReference type="Gene3D" id="3.50.7.10">
    <property type="entry name" value="GroEL"/>
    <property type="match status" value="1"/>
</dbReference>
<feature type="compositionally biased region" description="Polar residues" evidence="1">
    <location>
        <begin position="1017"/>
        <end position="1030"/>
    </location>
</feature>
<gene>
    <name evidence="2" type="ORF">KP79_PYT00052</name>
</gene>
<evidence type="ECO:0000313" key="3">
    <source>
        <dbReference type="Proteomes" id="UP000242188"/>
    </source>
</evidence>
<dbReference type="AlphaFoldDB" id="A0A210R688"/>
<dbReference type="Proteomes" id="UP000242188">
    <property type="component" value="Unassembled WGS sequence"/>
</dbReference>
<feature type="region of interest" description="Disordered" evidence="1">
    <location>
        <begin position="506"/>
        <end position="531"/>
    </location>
</feature>
<dbReference type="PANTHER" id="PTHR46883">
    <property type="entry name" value="BARDET-BIEDL SYNDROME 12 PROTEIN"/>
    <property type="match status" value="1"/>
</dbReference>
<dbReference type="InterPro" id="IPR042984">
    <property type="entry name" value="BBS12"/>
</dbReference>
<feature type="region of interest" description="Disordered" evidence="1">
    <location>
        <begin position="1017"/>
        <end position="1060"/>
    </location>
</feature>
<dbReference type="InterPro" id="IPR027410">
    <property type="entry name" value="TCP-1-like_intermed_sf"/>
</dbReference>
<dbReference type="Pfam" id="PF00118">
    <property type="entry name" value="Cpn60_TCP1"/>
    <property type="match status" value="2"/>
</dbReference>
<dbReference type="PANTHER" id="PTHR46883:SF1">
    <property type="entry name" value="BARDET-BIEDL SYNDROME 12 PROTEIN"/>
    <property type="match status" value="1"/>
</dbReference>
<dbReference type="OrthoDB" id="10037098at2759"/>
<organism evidence="2 3">
    <name type="scientific">Mizuhopecten yessoensis</name>
    <name type="common">Japanese scallop</name>
    <name type="synonym">Patinopecten yessoensis</name>
    <dbReference type="NCBI Taxonomy" id="6573"/>
    <lineage>
        <taxon>Eukaryota</taxon>
        <taxon>Metazoa</taxon>
        <taxon>Spiralia</taxon>
        <taxon>Lophotrochozoa</taxon>
        <taxon>Mollusca</taxon>
        <taxon>Bivalvia</taxon>
        <taxon>Autobranchia</taxon>
        <taxon>Pteriomorphia</taxon>
        <taxon>Pectinida</taxon>
        <taxon>Pectinoidea</taxon>
        <taxon>Pectinidae</taxon>
        <taxon>Mizuhopecten</taxon>
    </lineage>
</organism>
<sequence>MSRFRKMTSGPEAAVCLASMFNSSLGVRHGLKCIVDGDKELFLRSASLVLQNLDIEHPVGQYLVNTCQSFHNSHGNGVKTLLFLIGALMKMAVSQREKAIPVCDIMSGMEEGVKQCQKVMEEVKLPLSDVIQSCDQCQCNIHSPGSEDQPTHGEDAVTKTEVGQDVDHCIRNMSVTDQSEVRQLPCDITHLPTKSDTSPVSAVHTVDMAQLTLKENKVDPGEDLDWFFEDDPFIQGFDIANNYKVQGLPKPDFLGNKTSDSVKREVVNQTHCHADDSDFDDCFDDIPKVHKFELTKSGSVDSRTTERPVCNISNKSFKNSFDVLEIRNVVPDLTQPSQNHTRQESTAGDVEDEFDSCFDVEYDNNEGTAGTPLNEGQQTIRGQQVRGQGVLGQYPPDRSKNSSDIQPETKNMEKKLQDILKGKTIAMGEKHRLLYNSSRHFKTVESTIDIHKQNELSTDQKGDSHCVTPPRNYDHLRLALTSQGQGLKCQSQRNVIQNQTGISQDKMNSLHSESEVSLNQPPSGDTQDKVNTKTLDTINTGSEALRRKLDILLEKAKSRKVSGAMLQSRHFREIGQSMNDNEQVQRLEVKDQRIKNDRTCSDNLILRNENDEASKAYQMLEVKSQELVVPAQPGQGSEVKSLDRTSVQNEEEIGMCTQMMSDSVAMANQGCDVDSKHGSINRRKVCTCTARQEIDRWAGLRVVARNASHSDEGMMDVLVEAAMSQSRTEGGQYINRASLTLDLLYCCVTLGPLAIPQLVSGVVMTAHVVNLPLVHRYKGRKLNTIMINGDIKPTYRHIGYKRPLDVQKTMTAKDFLQADKGSGWLSDVTEILHKFSVTCLLVRGSICDEVKVMCETFGVIAVENVPYKALQVMCTATVTSMTTYLSMTEKTNVCASVSMDTYTEKRMMGCQANFVKVTCHNTPVQTCVVSHPTTGGGDLMEQDFWRCANILSSLLSSGHVLPGGGRTEQLCSQALLSSSAAVTQDDAVTSNHHLQYVLQDMAAVLHDYNIIVNLNTGQGHSDPPQNQGQGYTELPPIKGQVHSDPPAIKSQGHSNLHPIKDPGYRDPPPPIKGHVDTEADRLTNVGQTVFKCNISQGQDHNGVLENMHRDDFGHSNQIKNVHHLKFPSNSDKQLPSDMDIQDTNTGLGRDQLSDYGEQPVLELRGNMSVIFDDYKSKKFSIKTACDFVGTVLMCDSYIVTGLDKTTTQDLHSNTTDFIARHLYDVIL</sequence>
<dbReference type="GO" id="GO:0005524">
    <property type="term" value="F:ATP binding"/>
    <property type="evidence" value="ECO:0007669"/>
    <property type="project" value="InterPro"/>
</dbReference>
<dbReference type="Gene3D" id="1.10.560.10">
    <property type="entry name" value="GroEL-like equatorial domain"/>
    <property type="match status" value="2"/>
</dbReference>
<dbReference type="InterPro" id="IPR027409">
    <property type="entry name" value="GroEL-like_apical_dom_sf"/>
</dbReference>
<dbReference type="SUPFAM" id="SSF48592">
    <property type="entry name" value="GroEL equatorial domain-like"/>
    <property type="match status" value="1"/>
</dbReference>
<evidence type="ECO:0000313" key="2">
    <source>
        <dbReference type="EMBL" id="OWF56542.1"/>
    </source>
</evidence>
<proteinExistence type="predicted"/>
<accession>A0A210R688</accession>
<evidence type="ECO:0000256" key="1">
    <source>
        <dbReference type="SAM" id="MobiDB-lite"/>
    </source>
</evidence>
<keyword evidence="3" id="KW-1185">Reference proteome</keyword>
<dbReference type="STRING" id="6573.A0A210R688"/>
<dbReference type="EMBL" id="NEDP02000161">
    <property type="protein sequence ID" value="OWF56542.1"/>
    <property type="molecule type" value="Genomic_DNA"/>
</dbReference>
<dbReference type="InterPro" id="IPR027413">
    <property type="entry name" value="GROEL-like_equatorial_sf"/>
</dbReference>